<evidence type="ECO:0000313" key="3">
    <source>
        <dbReference type="Proteomes" id="UP000236754"/>
    </source>
</evidence>
<evidence type="ECO:0000256" key="1">
    <source>
        <dbReference type="SAM" id="MobiDB-lite"/>
    </source>
</evidence>
<proteinExistence type="predicted"/>
<keyword evidence="3" id="KW-1185">Reference proteome</keyword>
<organism evidence="2 3">
    <name type="scientific">Actinacidiphila yanglinensis</name>
    <dbReference type="NCBI Taxonomy" id="310779"/>
    <lineage>
        <taxon>Bacteria</taxon>
        <taxon>Bacillati</taxon>
        <taxon>Actinomycetota</taxon>
        <taxon>Actinomycetes</taxon>
        <taxon>Kitasatosporales</taxon>
        <taxon>Streptomycetaceae</taxon>
        <taxon>Actinacidiphila</taxon>
    </lineage>
</organism>
<dbReference type="EMBL" id="FNVU01000029">
    <property type="protein sequence ID" value="SEG94097.1"/>
    <property type="molecule type" value="Genomic_DNA"/>
</dbReference>
<dbReference type="Proteomes" id="UP000236754">
    <property type="component" value="Unassembled WGS sequence"/>
</dbReference>
<accession>A0A1H6E8S1</accession>
<dbReference type="AlphaFoldDB" id="A0A1H6E8S1"/>
<sequence>MQSNKTSNQIGGMSTHDQEQPTPLPQADAPPVDVALPDGQHPYAAVQSRQRETNGTWRYRPQIHLPSQTGKRRGHAGRPGPTAR</sequence>
<protein>
    <submittedName>
        <fullName evidence="2">Uncharacterized protein</fullName>
    </submittedName>
</protein>
<feature type="region of interest" description="Disordered" evidence="1">
    <location>
        <begin position="1"/>
        <end position="84"/>
    </location>
</feature>
<feature type="compositionally biased region" description="Polar residues" evidence="1">
    <location>
        <begin position="1"/>
        <end position="12"/>
    </location>
</feature>
<evidence type="ECO:0000313" key="2">
    <source>
        <dbReference type="EMBL" id="SEG94097.1"/>
    </source>
</evidence>
<gene>
    <name evidence="2" type="ORF">SAMN05216223_12940</name>
</gene>
<reference evidence="2 3" key="1">
    <citation type="submission" date="2016-10" db="EMBL/GenBank/DDBJ databases">
        <authorList>
            <person name="de Groot N.N."/>
        </authorList>
    </citation>
    <scope>NUCLEOTIDE SEQUENCE [LARGE SCALE GENOMIC DNA]</scope>
    <source>
        <strain evidence="2 3">CGMCC 4.2023</strain>
    </source>
</reference>
<name>A0A1H6E8S1_9ACTN</name>